<dbReference type="SMART" id="SM00320">
    <property type="entry name" value="WD40"/>
    <property type="match status" value="6"/>
</dbReference>
<dbReference type="InterPro" id="IPR019775">
    <property type="entry name" value="WD40_repeat_CS"/>
</dbReference>
<dbReference type="Proteomes" id="UP000276133">
    <property type="component" value="Unassembled WGS sequence"/>
</dbReference>
<keyword evidence="4" id="KW-0677">Repeat</keyword>
<name>A0A3M7PXQ2_BRAPC</name>
<evidence type="ECO:0000313" key="9">
    <source>
        <dbReference type="EMBL" id="RNA03936.1"/>
    </source>
</evidence>
<feature type="repeat" description="WD" evidence="7">
    <location>
        <begin position="346"/>
        <end position="390"/>
    </location>
</feature>
<dbReference type="SUPFAM" id="SSF50978">
    <property type="entry name" value="WD40 repeat-like"/>
    <property type="match status" value="1"/>
</dbReference>
<dbReference type="GO" id="GO:1990757">
    <property type="term" value="F:ubiquitin ligase activator activity"/>
    <property type="evidence" value="ECO:0007669"/>
    <property type="project" value="TreeGrafter"/>
</dbReference>
<dbReference type="GO" id="GO:0005680">
    <property type="term" value="C:anaphase-promoting complex"/>
    <property type="evidence" value="ECO:0007669"/>
    <property type="project" value="TreeGrafter"/>
</dbReference>
<evidence type="ECO:0000256" key="1">
    <source>
        <dbReference type="ARBA" id="ARBA00006445"/>
    </source>
</evidence>
<evidence type="ECO:0000313" key="10">
    <source>
        <dbReference type="Proteomes" id="UP000276133"/>
    </source>
</evidence>
<dbReference type="AlphaFoldDB" id="A0A3M7PXQ2"/>
<feature type="domain" description="CDC20/Fizzy WD40" evidence="8">
    <location>
        <begin position="169"/>
        <end position="465"/>
    </location>
</feature>
<evidence type="ECO:0000256" key="4">
    <source>
        <dbReference type="ARBA" id="ARBA00022737"/>
    </source>
</evidence>
<organism evidence="9 10">
    <name type="scientific">Brachionus plicatilis</name>
    <name type="common">Marine rotifer</name>
    <name type="synonym">Brachionus muelleri</name>
    <dbReference type="NCBI Taxonomy" id="10195"/>
    <lineage>
        <taxon>Eukaryota</taxon>
        <taxon>Metazoa</taxon>
        <taxon>Spiralia</taxon>
        <taxon>Gnathifera</taxon>
        <taxon>Rotifera</taxon>
        <taxon>Eurotatoria</taxon>
        <taxon>Monogononta</taxon>
        <taxon>Pseudotrocha</taxon>
        <taxon>Ploima</taxon>
        <taxon>Brachionidae</taxon>
        <taxon>Brachionus</taxon>
    </lineage>
</organism>
<dbReference type="InterPro" id="IPR036322">
    <property type="entry name" value="WD40_repeat_dom_sf"/>
</dbReference>
<evidence type="ECO:0000256" key="3">
    <source>
        <dbReference type="ARBA" id="ARBA00022618"/>
    </source>
</evidence>
<gene>
    <name evidence="9" type="ORF">BpHYR1_019711</name>
</gene>
<feature type="repeat" description="WD" evidence="7">
    <location>
        <begin position="434"/>
        <end position="465"/>
    </location>
</feature>
<dbReference type="InterPro" id="IPR015943">
    <property type="entry name" value="WD40/YVTN_repeat-like_dom_sf"/>
</dbReference>
<dbReference type="InterPro" id="IPR033010">
    <property type="entry name" value="Cdc20/Fizzy"/>
</dbReference>
<reference evidence="9 10" key="1">
    <citation type="journal article" date="2018" name="Sci. Rep.">
        <title>Genomic signatures of local adaptation to the degree of environmental predictability in rotifers.</title>
        <authorList>
            <person name="Franch-Gras L."/>
            <person name="Hahn C."/>
            <person name="Garcia-Roger E.M."/>
            <person name="Carmona M.J."/>
            <person name="Serra M."/>
            <person name="Gomez A."/>
        </authorList>
    </citation>
    <scope>NUCLEOTIDE SEQUENCE [LARGE SCALE GENOMIC DNA]</scope>
    <source>
        <strain evidence="9">HYR1</strain>
    </source>
</reference>
<dbReference type="InterPro" id="IPR056150">
    <property type="entry name" value="WD40_CDC20-Fz"/>
</dbReference>
<keyword evidence="3 9" id="KW-0132">Cell division</keyword>
<evidence type="ECO:0000256" key="6">
    <source>
        <dbReference type="ARBA" id="ARBA00023306"/>
    </source>
</evidence>
<dbReference type="GO" id="GO:1905786">
    <property type="term" value="P:positive regulation of anaphase-promoting complex-dependent catabolic process"/>
    <property type="evidence" value="ECO:0007669"/>
    <property type="project" value="TreeGrafter"/>
</dbReference>
<keyword evidence="6" id="KW-0131">Cell cycle</keyword>
<keyword evidence="5" id="KW-0498">Mitosis</keyword>
<evidence type="ECO:0000256" key="7">
    <source>
        <dbReference type="PROSITE-ProRule" id="PRU00221"/>
    </source>
</evidence>
<protein>
    <submittedName>
        <fullName evidence="9">Cell division cycle 20-like protein</fullName>
    </submittedName>
</protein>
<keyword evidence="2 7" id="KW-0853">WD repeat</keyword>
<dbReference type="OrthoDB" id="10263272at2759"/>
<dbReference type="PANTHER" id="PTHR19918:SF8">
    <property type="entry name" value="FI02843P"/>
    <property type="match status" value="1"/>
</dbReference>
<dbReference type="PROSITE" id="PS00678">
    <property type="entry name" value="WD_REPEATS_1"/>
    <property type="match status" value="1"/>
</dbReference>
<dbReference type="PROSITE" id="PS50082">
    <property type="entry name" value="WD_REPEATS_2"/>
    <property type="match status" value="4"/>
</dbReference>
<feature type="repeat" description="WD" evidence="7">
    <location>
        <begin position="223"/>
        <end position="258"/>
    </location>
</feature>
<sequence>MLILKMENCRKKSISYSEHKTVTTGLSALSFNNVKCNINRTDLKKILFKTPNGKKTALCLSAKKKQTPGGITNDRYIPNRVVSNMEIGYHLLHSKNSQDEDRENHVDQVKRKLINETCNGVSERAKVLNLHNKNEWENSEKSAHYLNSLVNSVKKNTKRYISPTPDRILDAPDFRNDFYLNLIDWSCSNNLAVALDQHLFLWSAGTGEISQLFGMDEESPDYICSTSWQPDKGNIIAVGNSKNTVELWDAETQTCLRQMRSQKSRVGSLSWNNFILTSGSRSGEIHHHDVRVAQHHVGTLKMHEQEVCGLKWSSNGRHLASGGNDNLALVWDANYSIETSQPLHVFREHTAAVKAIAWCPWQNNLLATGGGSSDGHIKLWNANSGNLIQSIDSMSQISSLLWSKHYKELISSHGYSTNQLTVWRYPDMTPIADLIGHQSRVLMMSMSPDGEMVASIGADETIRLWRCFAVDEKLKKSKDLSIIKNKSYTALSRCIR</sequence>
<evidence type="ECO:0000259" key="8">
    <source>
        <dbReference type="Pfam" id="PF24807"/>
    </source>
</evidence>
<dbReference type="PROSITE" id="PS50294">
    <property type="entry name" value="WD_REPEATS_REGION"/>
    <property type="match status" value="2"/>
</dbReference>
<accession>A0A3M7PXQ2</accession>
<dbReference type="GO" id="GO:0010997">
    <property type="term" value="F:anaphase-promoting complex binding"/>
    <property type="evidence" value="ECO:0007669"/>
    <property type="project" value="InterPro"/>
</dbReference>
<dbReference type="EMBL" id="REGN01008290">
    <property type="protein sequence ID" value="RNA03936.1"/>
    <property type="molecule type" value="Genomic_DNA"/>
</dbReference>
<feature type="repeat" description="WD" evidence="7">
    <location>
        <begin position="300"/>
        <end position="332"/>
    </location>
</feature>
<dbReference type="GO" id="GO:0031145">
    <property type="term" value="P:anaphase-promoting complex-dependent catabolic process"/>
    <property type="evidence" value="ECO:0007669"/>
    <property type="project" value="TreeGrafter"/>
</dbReference>
<dbReference type="PANTHER" id="PTHR19918">
    <property type="entry name" value="CELL DIVISION CYCLE 20 CDC20 FIZZY -RELATED"/>
    <property type="match status" value="1"/>
</dbReference>
<comment type="caution">
    <text evidence="9">The sequence shown here is derived from an EMBL/GenBank/DDBJ whole genome shotgun (WGS) entry which is preliminary data.</text>
</comment>
<dbReference type="Pfam" id="PF24807">
    <property type="entry name" value="WD40_CDC20-Fz"/>
    <property type="match status" value="1"/>
</dbReference>
<comment type="similarity">
    <text evidence="1">Belongs to the WD repeat CDC20/Fizzy family.</text>
</comment>
<dbReference type="GO" id="GO:0051301">
    <property type="term" value="P:cell division"/>
    <property type="evidence" value="ECO:0007669"/>
    <property type="project" value="UniProtKB-KW"/>
</dbReference>
<dbReference type="InterPro" id="IPR001680">
    <property type="entry name" value="WD40_rpt"/>
</dbReference>
<dbReference type="STRING" id="10195.A0A3M7PXQ2"/>
<dbReference type="Gene3D" id="2.130.10.10">
    <property type="entry name" value="YVTN repeat-like/Quinoprotein amine dehydrogenase"/>
    <property type="match status" value="1"/>
</dbReference>
<evidence type="ECO:0000256" key="2">
    <source>
        <dbReference type="ARBA" id="ARBA00022574"/>
    </source>
</evidence>
<keyword evidence="10" id="KW-1185">Reference proteome</keyword>
<evidence type="ECO:0000256" key="5">
    <source>
        <dbReference type="ARBA" id="ARBA00022776"/>
    </source>
</evidence>
<proteinExistence type="inferred from homology"/>